<evidence type="ECO:0000313" key="2">
    <source>
        <dbReference type="Proteomes" id="UP001595962"/>
    </source>
</evidence>
<sequence length="172" mass="19668">MAAIPAKRINQMLSPGLPGVLEVFVPKVKVTKVVIEKLVNLCNKYSRGELGDKFGWQDLNDVCGLPYQTLCKNKDIYQAYQHAKKSLKERRQSNVTQISAVRASSCELEIMNAELVSKNVELEKKLKEYELRFSTWMFNLTSLGISLESLEQDIPASVKYEFRKKNNVRPIK</sequence>
<name>A0ABV9JGT6_9GAMM</name>
<protein>
    <submittedName>
        <fullName evidence="1">Uncharacterized protein</fullName>
    </submittedName>
</protein>
<gene>
    <name evidence="1" type="ORF">ACFO3I_02745</name>
</gene>
<dbReference type="Proteomes" id="UP001595962">
    <property type="component" value="Unassembled WGS sequence"/>
</dbReference>
<reference evidence="2" key="1">
    <citation type="journal article" date="2019" name="Int. J. Syst. Evol. Microbiol.">
        <title>The Global Catalogue of Microorganisms (GCM) 10K type strain sequencing project: providing services to taxonomists for standard genome sequencing and annotation.</title>
        <authorList>
            <consortium name="The Broad Institute Genomics Platform"/>
            <consortium name="The Broad Institute Genome Sequencing Center for Infectious Disease"/>
            <person name="Wu L."/>
            <person name="Ma J."/>
        </authorList>
    </citation>
    <scope>NUCLEOTIDE SEQUENCE [LARGE SCALE GENOMIC DNA]</scope>
    <source>
        <strain evidence="2">DT28</strain>
    </source>
</reference>
<organism evidence="1 2">
    <name type="scientific">Rheinheimera marina</name>
    <dbReference type="NCBI Taxonomy" id="1774958"/>
    <lineage>
        <taxon>Bacteria</taxon>
        <taxon>Pseudomonadati</taxon>
        <taxon>Pseudomonadota</taxon>
        <taxon>Gammaproteobacteria</taxon>
        <taxon>Chromatiales</taxon>
        <taxon>Chromatiaceae</taxon>
        <taxon>Rheinheimera</taxon>
    </lineage>
</organism>
<dbReference type="RefSeq" id="WP_377331547.1">
    <property type="nucleotide sequence ID" value="NZ_JBHSGB010000002.1"/>
</dbReference>
<accession>A0ABV9JGT6</accession>
<keyword evidence="2" id="KW-1185">Reference proteome</keyword>
<evidence type="ECO:0000313" key="1">
    <source>
        <dbReference type="EMBL" id="MFC4653938.1"/>
    </source>
</evidence>
<comment type="caution">
    <text evidence="1">The sequence shown here is derived from an EMBL/GenBank/DDBJ whole genome shotgun (WGS) entry which is preliminary data.</text>
</comment>
<proteinExistence type="predicted"/>
<dbReference type="EMBL" id="JBHSGB010000002">
    <property type="protein sequence ID" value="MFC4653938.1"/>
    <property type="molecule type" value="Genomic_DNA"/>
</dbReference>